<keyword evidence="4" id="KW-0493">Microtubule</keyword>
<keyword evidence="2 3" id="KW-0067">ATP-binding</keyword>
<evidence type="ECO:0000259" key="6">
    <source>
        <dbReference type="PROSITE" id="PS50067"/>
    </source>
</evidence>
<dbReference type="VEuPathDB" id="AmoebaDB:FDP41_013445"/>
<evidence type="ECO:0000256" key="4">
    <source>
        <dbReference type="RuleBase" id="RU000394"/>
    </source>
</evidence>
<dbReference type="SUPFAM" id="SSF52540">
    <property type="entry name" value="P-loop containing nucleoside triphosphate hydrolases"/>
    <property type="match status" value="1"/>
</dbReference>
<keyword evidence="3 4" id="KW-0505">Motor protein</keyword>
<protein>
    <recommendedName>
        <fullName evidence="4">Kinesin-like protein</fullName>
    </recommendedName>
</protein>
<dbReference type="InterPro" id="IPR036961">
    <property type="entry name" value="Kinesin_motor_dom_sf"/>
</dbReference>
<dbReference type="SMART" id="SM00129">
    <property type="entry name" value="KISc"/>
    <property type="match status" value="1"/>
</dbReference>
<dbReference type="GeneID" id="68120660"/>
<comment type="similarity">
    <text evidence="3 4">Belongs to the TRAFAC class myosin-kinesin ATPase superfamily. Kinesin family.</text>
</comment>
<dbReference type="AlphaFoldDB" id="A0A6A5C033"/>
<feature type="binding site" evidence="3">
    <location>
        <begin position="104"/>
        <end position="111"/>
    </location>
    <ligand>
        <name>ATP</name>
        <dbReference type="ChEBI" id="CHEBI:30616"/>
    </ligand>
</feature>
<accession>A0A6A5C033</accession>
<comment type="caution">
    <text evidence="7">The sequence shown here is derived from an EMBL/GenBank/DDBJ whole genome shotgun (WGS) entry which is preliminary data.</text>
</comment>
<dbReference type="Pfam" id="PF00225">
    <property type="entry name" value="Kinesin"/>
    <property type="match status" value="1"/>
</dbReference>
<dbReference type="PRINTS" id="PR00380">
    <property type="entry name" value="KINESINHEAVY"/>
</dbReference>
<dbReference type="GO" id="GO:0005874">
    <property type="term" value="C:microtubule"/>
    <property type="evidence" value="ECO:0007669"/>
    <property type="project" value="UniProtKB-KW"/>
</dbReference>
<feature type="coiled-coil region" evidence="5">
    <location>
        <begin position="586"/>
        <end position="613"/>
    </location>
</feature>
<feature type="domain" description="Kinesin motor" evidence="6">
    <location>
        <begin position="27"/>
        <end position="347"/>
    </location>
</feature>
<dbReference type="GO" id="GO:0008017">
    <property type="term" value="F:microtubule binding"/>
    <property type="evidence" value="ECO:0007669"/>
    <property type="project" value="InterPro"/>
</dbReference>
<dbReference type="PROSITE" id="PS00411">
    <property type="entry name" value="KINESIN_MOTOR_1"/>
    <property type="match status" value="1"/>
</dbReference>
<dbReference type="PROSITE" id="PS50067">
    <property type="entry name" value="KINESIN_MOTOR_2"/>
    <property type="match status" value="1"/>
</dbReference>
<dbReference type="InterPro" id="IPR001752">
    <property type="entry name" value="Kinesin_motor_dom"/>
</dbReference>
<organism evidence="7 8">
    <name type="scientific">Naegleria fowleri</name>
    <name type="common">Brain eating amoeba</name>
    <dbReference type="NCBI Taxonomy" id="5763"/>
    <lineage>
        <taxon>Eukaryota</taxon>
        <taxon>Discoba</taxon>
        <taxon>Heterolobosea</taxon>
        <taxon>Tetramitia</taxon>
        <taxon>Eutetramitia</taxon>
        <taxon>Vahlkampfiidae</taxon>
        <taxon>Naegleria</taxon>
    </lineage>
</organism>
<keyword evidence="1 3" id="KW-0547">Nucleotide-binding</keyword>
<name>A0A6A5C033_NAEFO</name>
<dbReference type="PANTHER" id="PTHR47968">
    <property type="entry name" value="CENTROMERE PROTEIN E"/>
    <property type="match status" value="1"/>
</dbReference>
<dbReference type="RefSeq" id="XP_044564944.1">
    <property type="nucleotide sequence ID" value="XM_044704076.1"/>
</dbReference>
<evidence type="ECO:0000256" key="5">
    <source>
        <dbReference type="SAM" id="Coils"/>
    </source>
</evidence>
<dbReference type="OrthoDB" id="3176171at2759"/>
<dbReference type="VEuPathDB" id="AmoebaDB:NF0079810"/>
<dbReference type="InterPro" id="IPR027640">
    <property type="entry name" value="Kinesin-like_fam"/>
</dbReference>
<keyword evidence="8" id="KW-1185">Reference proteome</keyword>
<keyword evidence="5" id="KW-0175">Coiled coil</keyword>
<dbReference type="VEuPathDB" id="AmoebaDB:NfTy_028860"/>
<dbReference type="Gene3D" id="3.40.850.10">
    <property type="entry name" value="Kinesin motor domain"/>
    <property type="match status" value="1"/>
</dbReference>
<dbReference type="InterPro" id="IPR027417">
    <property type="entry name" value="P-loop_NTPase"/>
</dbReference>
<sequence length="777" mass="87133">MLNTSFSISNNNNTPLMNSSMSLQGSKVRVVCRVRPLLESESGGKMCLEVPDRESVVVTSKALTFSYDEVFNAVTSQSEVFETVGRPLIDDIIKGYNCTIFAYGQTSSGKTYSMMNLPKDPYSEERGIAPRIVCSLFEAIDQSPENIEFTVKVSFFEIYMEKIFDLFEPSKQNLAVKEDTNEKTFYVEDLSELYVSSEEEVLRLIKIGGKNKKISSTKMNRDSSRSHTIFSMTVTQHDTKKGQKISSKLYLVDLAGSEKVCKTEATGLRLEEAKTINKSLATLAKVIQALTEKNPHIPYRESKLTKLLQDALGGNTRTTLLINCSPSILNEDETISTLRFGLTANSIKNKPKVNFETSDTEYKKQLTLARNEILALKTKNMQLEAEVVTLKASHSNYEKLSFANSLLIKQAQQKDDNIEALNLEISKLRRELELMKGKHEQLNIAMGEKTSSLISELVEYKKQCSELQSNNENLKQQISNQQVSSLIDNIPTDSNAPLSVENGLDTTSDNPGKYSKAVDIVLDELMRIKMDRNEIQGMVANASSEIRDYMDQILSGQPLSEQEVQYDSLSKISEKDVNELEMNFSAQELKDYVQMLEEQNNSIKNELENFLHEHPEASQEIDDTDQSSYSDAKESLKHGAKVVVPLKGGFKRQQKTLNDSLDEEEEIIGSEMVKCGQALILSKSDKSSKAVWKIRWLVIGYQNPQIKIYKTIKSITAQSISLSPQSTLSTNDSENSICLSDTSIGLLHMKFSSAQDLKEWNQVILDVLDLANNAGSK</sequence>
<reference evidence="7 8" key="1">
    <citation type="journal article" date="2019" name="Sci. Rep.">
        <title>Nanopore sequencing improves the draft genome of the human pathogenic amoeba Naegleria fowleri.</title>
        <authorList>
            <person name="Liechti N."/>
            <person name="Schurch N."/>
            <person name="Bruggmann R."/>
            <person name="Wittwer M."/>
        </authorList>
    </citation>
    <scope>NUCLEOTIDE SEQUENCE [LARGE SCALE GENOMIC DNA]</scope>
    <source>
        <strain evidence="7 8">ATCC 30894</strain>
    </source>
</reference>
<evidence type="ECO:0000256" key="3">
    <source>
        <dbReference type="PROSITE-ProRule" id="PRU00283"/>
    </source>
</evidence>
<dbReference type="Proteomes" id="UP000444721">
    <property type="component" value="Unassembled WGS sequence"/>
</dbReference>
<evidence type="ECO:0000256" key="1">
    <source>
        <dbReference type="ARBA" id="ARBA00022741"/>
    </source>
</evidence>
<evidence type="ECO:0000313" key="8">
    <source>
        <dbReference type="Proteomes" id="UP000444721"/>
    </source>
</evidence>
<proteinExistence type="inferred from homology"/>
<dbReference type="PANTHER" id="PTHR47968:SF17">
    <property type="entry name" value="KINESIN-LIKE PROTEIN"/>
    <property type="match status" value="1"/>
</dbReference>
<dbReference type="InterPro" id="IPR019821">
    <property type="entry name" value="Kinesin_motor_CS"/>
</dbReference>
<dbReference type="VEuPathDB" id="AmoebaDB:NF0079800"/>
<dbReference type="GO" id="GO:0003777">
    <property type="term" value="F:microtubule motor activity"/>
    <property type="evidence" value="ECO:0007669"/>
    <property type="project" value="InterPro"/>
</dbReference>
<evidence type="ECO:0000256" key="2">
    <source>
        <dbReference type="ARBA" id="ARBA00022840"/>
    </source>
</evidence>
<evidence type="ECO:0000313" key="7">
    <source>
        <dbReference type="EMBL" id="KAF0980231.1"/>
    </source>
</evidence>
<gene>
    <name evidence="7" type="ORF">FDP41_013445</name>
</gene>
<dbReference type="GO" id="GO:0005524">
    <property type="term" value="F:ATP binding"/>
    <property type="evidence" value="ECO:0007669"/>
    <property type="project" value="UniProtKB-UniRule"/>
</dbReference>
<feature type="coiled-coil region" evidence="5">
    <location>
        <begin position="366"/>
        <end position="484"/>
    </location>
</feature>
<dbReference type="GO" id="GO:0007018">
    <property type="term" value="P:microtubule-based movement"/>
    <property type="evidence" value="ECO:0007669"/>
    <property type="project" value="InterPro"/>
</dbReference>
<dbReference type="EMBL" id="VFQX01000019">
    <property type="protein sequence ID" value="KAF0980231.1"/>
    <property type="molecule type" value="Genomic_DNA"/>
</dbReference>
<dbReference type="SUPFAM" id="SSF50729">
    <property type="entry name" value="PH domain-like"/>
    <property type="match status" value="1"/>
</dbReference>
<dbReference type="Gene3D" id="1.20.5.1700">
    <property type="match status" value="1"/>
</dbReference>